<reference evidence="14 15" key="1">
    <citation type="submission" date="2019-01" db="EMBL/GenBank/DDBJ databases">
        <authorList>
            <consortium name="Pathogen Informatics"/>
        </authorList>
    </citation>
    <scope>NUCLEOTIDE SEQUENCE [LARGE SCALE GENOMIC DNA]</scope>
    <source>
        <strain evidence="14 15">NCTC10146</strain>
    </source>
</reference>
<dbReference type="GO" id="GO:0015031">
    <property type="term" value="P:protein transport"/>
    <property type="evidence" value="ECO:0007669"/>
    <property type="project" value="InterPro"/>
</dbReference>
<dbReference type="GO" id="GO:0051301">
    <property type="term" value="P:cell division"/>
    <property type="evidence" value="ECO:0007669"/>
    <property type="project" value="UniProtKB-KW"/>
</dbReference>
<dbReference type="InterPro" id="IPR005215">
    <property type="entry name" value="Trig_fac"/>
</dbReference>
<evidence type="ECO:0000313" key="15">
    <source>
        <dbReference type="Proteomes" id="UP000290495"/>
    </source>
</evidence>
<dbReference type="Gene3D" id="1.10.3120.10">
    <property type="entry name" value="Trigger factor, C-terminal domain"/>
    <property type="match status" value="1"/>
</dbReference>
<evidence type="ECO:0000256" key="4">
    <source>
        <dbReference type="ARBA" id="ARBA00016902"/>
    </source>
</evidence>
<dbReference type="InterPro" id="IPR001179">
    <property type="entry name" value="PPIase_FKBP_dom"/>
</dbReference>
<keyword evidence="8 11" id="KW-0413">Isomerase</keyword>
<evidence type="ECO:0000256" key="8">
    <source>
        <dbReference type="ARBA" id="ARBA00023235"/>
    </source>
</evidence>
<evidence type="ECO:0000256" key="6">
    <source>
        <dbReference type="ARBA" id="ARBA00023110"/>
    </source>
</evidence>
<dbReference type="InterPro" id="IPR046357">
    <property type="entry name" value="PPIase_dom_sf"/>
</dbReference>
<comment type="subcellular location">
    <subcellularLocation>
        <location evidence="2">Cytoplasm</location>
    </subcellularLocation>
</comment>
<name>A0A449ARA5_9BACT</name>
<protein>
    <recommendedName>
        <fullName evidence="4 12">Trigger factor</fullName>
    </recommendedName>
</protein>
<keyword evidence="5 12" id="KW-0132">Cell division</keyword>
<dbReference type="SUPFAM" id="SSF102735">
    <property type="entry name" value="Trigger factor ribosome-binding domain"/>
    <property type="match status" value="1"/>
</dbReference>
<dbReference type="InterPro" id="IPR036611">
    <property type="entry name" value="Trigger_fac_ribosome-bd_sf"/>
</dbReference>
<evidence type="ECO:0000256" key="9">
    <source>
        <dbReference type="ARBA" id="ARBA00023306"/>
    </source>
</evidence>
<dbReference type="AlphaFoldDB" id="A0A449ARA5"/>
<dbReference type="InterPro" id="IPR037041">
    <property type="entry name" value="Trigger_fac_C_sf"/>
</dbReference>
<dbReference type="GO" id="GO:0006457">
    <property type="term" value="P:protein folding"/>
    <property type="evidence" value="ECO:0007669"/>
    <property type="project" value="InterPro"/>
</dbReference>
<comment type="catalytic activity">
    <reaction evidence="1 11">
        <text>[protein]-peptidylproline (omega=180) = [protein]-peptidylproline (omega=0)</text>
        <dbReference type="Rhea" id="RHEA:16237"/>
        <dbReference type="Rhea" id="RHEA-COMP:10747"/>
        <dbReference type="Rhea" id="RHEA-COMP:10748"/>
        <dbReference type="ChEBI" id="CHEBI:83833"/>
        <dbReference type="ChEBI" id="CHEBI:83834"/>
        <dbReference type="EC" id="5.2.1.8"/>
    </reaction>
</comment>
<organism evidence="14 15">
    <name type="scientific">Mycoplasmopsis canis</name>
    <dbReference type="NCBI Taxonomy" id="29555"/>
    <lineage>
        <taxon>Bacteria</taxon>
        <taxon>Bacillati</taxon>
        <taxon>Mycoplasmatota</taxon>
        <taxon>Mycoplasmoidales</taxon>
        <taxon>Metamycoplasmataceae</taxon>
        <taxon>Mycoplasmopsis</taxon>
    </lineage>
</organism>
<sequence length="438" mass="51274">MFKHKHDKKHSVVVVSAIYKYDEFKTEFDKLVSQASSKIKVPGYRPGKAPKEQLLARIDYHSIENKIFSNFLDKNKNEIFKYLDDKKIKFLPVFSNVDIKDKKDKENKDLEIEVSLPTIPDFENIKFDDVKVKFELPKITKEDIEVEMSHFTSHLTKKTEVKEKDAKSQLHDTVNIDFKGFINNEPFEGGEASGYDLELGSNSFIAGFEDQLLNKKVGYKGDVKVKFPKNYFVKEYADKDAVFEVKINKIFRQDSVKVDDEMIKNIGIKNVSSLKDFEKYTSLKLNLEQLSRQLTNYVNEVIFEGYSKFDTKLNEIFFKERVNALRKDFEKRLESFGIKKREYITMLKSSEEEIEKEFVTLAEKEVAIEFVREAIMKDVKKSNDWETKYAKEFEILTNEDEAKNISLFLSMNESLLTKIGKDKESKELVTFISKKLKF</sequence>
<evidence type="ECO:0000256" key="3">
    <source>
        <dbReference type="ARBA" id="ARBA00005464"/>
    </source>
</evidence>
<dbReference type="NCBIfam" id="TIGR00115">
    <property type="entry name" value="tig"/>
    <property type="match status" value="1"/>
</dbReference>
<comment type="similarity">
    <text evidence="3 12">Belongs to the FKBP-type PPIase family. Tig subfamily.</text>
</comment>
<feature type="domain" description="PPIase FKBP-type" evidence="13">
    <location>
        <begin position="171"/>
        <end position="231"/>
    </location>
</feature>
<dbReference type="GO" id="GO:0003755">
    <property type="term" value="F:peptidyl-prolyl cis-trans isomerase activity"/>
    <property type="evidence" value="ECO:0007669"/>
    <property type="project" value="UniProtKB-KW"/>
</dbReference>
<keyword evidence="7 12" id="KW-0143">Chaperone</keyword>
<dbReference type="GO" id="GO:0005737">
    <property type="term" value="C:cytoplasm"/>
    <property type="evidence" value="ECO:0007669"/>
    <property type="project" value="UniProtKB-SubCell"/>
</dbReference>
<dbReference type="PIRSF" id="PIRSF003095">
    <property type="entry name" value="Trigger_factor"/>
    <property type="match status" value="1"/>
</dbReference>
<gene>
    <name evidence="14" type="primary">MCYN0725</name>
    <name evidence="14" type="ORF">NCTC10146_00556</name>
</gene>
<dbReference type="SUPFAM" id="SSF54534">
    <property type="entry name" value="FKBP-like"/>
    <property type="match status" value="1"/>
</dbReference>
<keyword evidence="9 12" id="KW-0131">Cell cycle</keyword>
<dbReference type="FunFam" id="3.10.50.40:FF:000001">
    <property type="entry name" value="Trigger factor"/>
    <property type="match status" value="1"/>
</dbReference>
<dbReference type="SUPFAM" id="SSF109998">
    <property type="entry name" value="Triger factor/SurA peptide-binding domain-like"/>
    <property type="match status" value="1"/>
</dbReference>
<dbReference type="Gene3D" id="3.10.50.40">
    <property type="match status" value="1"/>
</dbReference>
<dbReference type="InterPro" id="IPR008881">
    <property type="entry name" value="Trigger_fac_ribosome-bd_bac"/>
</dbReference>
<evidence type="ECO:0000256" key="11">
    <source>
        <dbReference type="PROSITE-ProRule" id="PRU00277"/>
    </source>
</evidence>
<dbReference type="Pfam" id="PF00254">
    <property type="entry name" value="FKBP_C"/>
    <property type="match status" value="1"/>
</dbReference>
<dbReference type="PROSITE" id="PS50059">
    <property type="entry name" value="FKBP_PPIASE"/>
    <property type="match status" value="1"/>
</dbReference>
<accession>A0A449ARA5</accession>
<evidence type="ECO:0000259" key="13">
    <source>
        <dbReference type="PROSITE" id="PS50059"/>
    </source>
</evidence>
<dbReference type="RefSeq" id="WP_004795401.1">
    <property type="nucleotide sequence ID" value="NZ_LR215010.1"/>
</dbReference>
<dbReference type="InterPro" id="IPR008880">
    <property type="entry name" value="Trigger_fac_C"/>
</dbReference>
<dbReference type="Pfam" id="PF05697">
    <property type="entry name" value="Trigger_N"/>
    <property type="match status" value="1"/>
</dbReference>
<dbReference type="InterPro" id="IPR027304">
    <property type="entry name" value="Trigger_fact/SurA_dom_sf"/>
</dbReference>
<evidence type="ECO:0000256" key="5">
    <source>
        <dbReference type="ARBA" id="ARBA00022618"/>
    </source>
</evidence>
<keyword evidence="6 11" id="KW-0697">Rotamase</keyword>
<dbReference type="Pfam" id="PF05698">
    <property type="entry name" value="Trigger_C"/>
    <property type="match status" value="1"/>
</dbReference>
<dbReference type="EMBL" id="LR215010">
    <property type="protein sequence ID" value="VEU69073.1"/>
    <property type="molecule type" value="Genomic_DNA"/>
</dbReference>
<proteinExistence type="inferred from homology"/>
<evidence type="ECO:0000256" key="12">
    <source>
        <dbReference type="RuleBase" id="RU003914"/>
    </source>
</evidence>
<evidence type="ECO:0000256" key="1">
    <source>
        <dbReference type="ARBA" id="ARBA00000971"/>
    </source>
</evidence>
<evidence type="ECO:0000256" key="10">
    <source>
        <dbReference type="ARBA" id="ARBA00024849"/>
    </source>
</evidence>
<dbReference type="Gene3D" id="3.30.70.1050">
    <property type="entry name" value="Trigger factor ribosome-binding domain"/>
    <property type="match status" value="1"/>
</dbReference>
<dbReference type="Proteomes" id="UP000290495">
    <property type="component" value="Chromosome"/>
</dbReference>
<evidence type="ECO:0000313" key="14">
    <source>
        <dbReference type="EMBL" id="VEU69073.1"/>
    </source>
</evidence>
<comment type="function">
    <text evidence="10">Involved in protein export. Acts as a chaperone by maintaining the newly synthesized protein in an open conformation. Functions as a peptidyl-prolyl cis-trans isomerase.</text>
</comment>
<evidence type="ECO:0000256" key="2">
    <source>
        <dbReference type="ARBA" id="ARBA00004496"/>
    </source>
</evidence>
<evidence type="ECO:0000256" key="7">
    <source>
        <dbReference type="ARBA" id="ARBA00023186"/>
    </source>
</evidence>